<evidence type="ECO:0000256" key="5">
    <source>
        <dbReference type="ARBA" id="ARBA00022927"/>
    </source>
</evidence>
<evidence type="ECO:0000256" key="3">
    <source>
        <dbReference type="ARBA" id="ARBA00022448"/>
    </source>
</evidence>
<evidence type="ECO:0000256" key="4">
    <source>
        <dbReference type="ARBA" id="ARBA00022795"/>
    </source>
</evidence>
<evidence type="ECO:0000256" key="2">
    <source>
        <dbReference type="ARBA" id="ARBA00006602"/>
    </source>
</evidence>
<dbReference type="GO" id="GO:0005829">
    <property type="term" value="C:cytosol"/>
    <property type="evidence" value="ECO:0007669"/>
    <property type="project" value="TreeGrafter"/>
</dbReference>
<keyword evidence="8" id="KW-0969">Cilium</keyword>
<protein>
    <submittedName>
        <fullName evidence="8">Flagellar assembly protein FliH</fullName>
    </submittedName>
</protein>
<dbReference type="GO" id="GO:0015031">
    <property type="term" value="P:protein transport"/>
    <property type="evidence" value="ECO:0007669"/>
    <property type="project" value="UniProtKB-KW"/>
</dbReference>
<keyword evidence="4" id="KW-1005">Bacterial flagellum biogenesis</keyword>
<keyword evidence="8" id="KW-0282">Flagellum</keyword>
<dbReference type="EMBL" id="FUYN01000001">
    <property type="protein sequence ID" value="SKB26917.1"/>
    <property type="molecule type" value="Genomic_DNA"/>
</dbReference>
<dbReference type="SUPFAM" id="SSF160527">
    <property type="entry name" value="V-type ATPase subunit E-like"/>
    <property type="match status" value="1"/>
</dbReference>
<dbReference type="Pfam" id="PF02108">
    <property type="entry name" value="FliH"/>
    <property type="match status" value="1"/>
</dbReference>
<keyword evidence="8" id="KW-0966">Cell projection</keyword>
<dbReference type="Proteomes" id="UP000243406">
    <property type="component" value="Unassembled WGS sequence"/>
</dbReference>
<feature type="domain" description="Flagellar assembly protein FliH/Type III secretion system HrpE" evidence="7">
    <location>
        <begin position="127"/>
        <end position="254"/>
    </location>
</feature>
<keyword evidence="3" id="KW-0813">Transport</keyword>
<evidence type="ECO:0000256" key="1">
    <source>
        <dbReference type="ARBA" id="ARBA00003041"/>
    </source>
</evidence>
<accession>A0A1T4ZWD9</accession>
<name>A0A1T4ZWD9_9FIRM</name>
<dbReference type="RefSeq" id="WP_079588448.1">
    <property type="nucleotide sequence ID" value="NZ_FUYN01000001.1"/>
</dbReference>
<dbReference type="PANTHER" id="PTHR34982:SF1">
    <property type="entry name" value="FLAGELLAR ASSEMBLY PROTEIN FLIH"/>
    <property type="match status" value="1"/>
</dbReference>
<evidence type="ECO:0000259" key="7">
    <source>
        <dbReference type="Pfam" id="PF02108"/>
    </source>
</evidence>
<evidence type="ECO:0000313" key="8">
    <source>
        <dbReference type="EMBL" id="SKB26917.1"/>
    </source>
</evidence>
<dbReference type="InterPro" id="IPR051472">
    <property type="entry name" value="T3SS_Stator/FliH"/>
</dbReference>
<keyword evidence="6" id="KW-1006">Bacterial flagellum protein export</keyword>
<dbReference type="AlphaFoldDB" id="A0A1T4ZWD9"/>
<reference evidence="9" key="1">
    <citation type="submission" date="2017-02" db="EMBL/GenBank/DDBJ databases">
        <authorList>
            <person name="Varghese N."/>
            <person name="Submissions S."/>
        </authorList>
    </citation>
    <scope>NUCLEOTIDE SEQUENCE [LARGE SCALE GENOMIC DNA]</scope>
    <source>
        <strain evidence="9">ATCC 35199</strain>
    </source>
</reference>
<dbReference type="GO" id="GO:0044781">
    <property type="term" value="P:bacterial-type flagellum organization"/>
    <property type="evidence" value="ECO:0007669"/>
    <property type="project" value="UniProtKB-KW"/>
</dbReference>
<keyword evidence="9" id="KW-1185">Reference proteome</keyword>
<proteinExistence type="inferred from homology"/>
<comment type="similarity">
    <text evidence="2">Belongs to the FliH family.</text>
</comment>
<dbReference type="InterPro" id="IPR018035">
    <property type="entry name" value="Flagellar_FliH/T3SS_HrpE"/>
</dbReference>
<dbReference type="OrthoDB" id="1749206at2"/>
<comment type="function">
    <text evidence="1">Needed for flagellar regrowth and assembly.</text>
</comment>
<sequence length="268" mass="30323">MKSLYKVIKSTRVDLEEEVCISGSSSDEMTHMELADEVNGEAGSRENSLENAIKYKLKLEKQARQTLADAKIQSEIMINEARKEAEAITKESKYEADNLRASESQKGYNEGYDKGYNESIQKYNMLIEQANQIIDEAENYKKQSIESLEQEIIQVVLASVEKITRKILDENDDIILGIIKNAIETMTFRDYLIITVSKEDFEIVEFAKNKILATYPGISKIEIKVADNFKKGDVEIESDSGSLNPSVSHQIKKLIGEFSKLIMSSDNI</sequence>
<organism evidence="8 9">
    <name type="scientific">Acetoanaerobium noterae</name>
    <dbReference type="NCBI Taxonomy" id="745369"/>
    <lineage>
        <taxon>Bacteria</taxon>
        <taxon>Bacillati</taxon>
        <taxon>Bacillota</taxon>
        <taxon>Clostridia</taxon>
        <taxon>Peptostreptococcales</taxon>
        <taxon>Filifactoraceae</taxon>
        <taxon>Acetoanaerobium</taxon>
    </lineage>
</organism>
<keyword evidence="5" id="KW-0653">Protein transport</keyword>
<evidence type="ECO:0000256" key="6">
    <source>
        <dbReference type="ARBA" id="ARBA00023225"/>
    </source>
</evidence>
<dbReference type="PANTHER" id="PTHR34982">
    <property type="entry name" value="YOP PROTEINS TRANSLOCATION PROTEIN L"/>
    <property type="match status" value="1"/>
</dbReference>
<evidence type="ECO:0000313" key="9">
    <source>
        <dbReference type="Proteomes" id="UP000243406"/>
    </source>
</evidence>
<gene>
    <name evidence="8" type="ORF">SAMN02745120_0463</name>
</gene>